<dbReference type="EMBL" id="JAKZEL010000001">
    <property type="protein sequence ID" value="KAI4548542.1"/>
    <property type="molecule type" value="Genomic_DNA"/>
</dbReference>
<keyword evidence="8" id="KW-0926">Vacuole</keyword>
<evidence type="ECO:0000259" key="27">
    <source>
        <dbReference type="PROSITE" id="PS50929"/>
    </source>
</evidence>
<evidence type="ECO:0000313" key="29">
    <source>
        <dbReference type="Proteomes" id="UP001214576"/>
    </source>
</evidence>
<dbReference type="PANTHER" id="PTHR24223">
    <property type="entry name" value="ATP-BINDING CASSETTE SUB-FAMILY C"/>
    <property type="match status" value="1"/>
</dbReference>
<comment type="subcellular location">
    <subcellularLocation>
        <location evidence="2">Nucleus speckle</location>
    </subcellularLocation>
    <subcellularLocation>
        <location evidence="3">Nucleus</location>
        <location evidence="3">Nucleoplasm</location>
    </subcellularLocation>
    <subcellularLocation>
        <location evidence="1">Vacuole membrane</location>
        <topology evidence="1">Multi-pass membrane protein</topology>
    </subcellularLocation>
</comment>
<feature type="domain" description="ABC transmembrane type-1" evidence="27">
    <location>
        <begin position="728"/>
        <end position="939"/>
    </location>
</feature>
<feature type="transmembrane region" description="Helical" evidence="24">
    <location>
        <begin position="375"/>
        <end position="393"/>
    </location>
</feature>
<evidence type="ECO:0000256" key="15">
    <source>
        <dbReference type="ARBA" id="ARBA00022884"/>
    </source>
</evidence>
<evidence type="ECO:0000256" key="2">
    <source>
        <dbReference type="ARBA" id="ARBA00004324"/>
    </source>
</evidence>
<dbReference type="SUPFAM" id="SSF52540">
    <property type="entry name" value="P-loop containing nucleoside triphosphate hydrolases"/>
    <property type="match status" value="2"/>
</dbReference>
<dbReference type="PROSITE" id="PS50929">
    <property type="entry name" value="ABC_TM1F"/>
    <property type="match status" value="2"/>
</dbReference>
<evidence type="ECO:0000259" key="26">
    <source>
        <dbReference type="PROSITE" id="PS50893"/>
    </source>
</evidence>
<feature type="transmembrane region" description="Helical" evidence="24">
    <location>
        <begin position="898"/>
        <end position="918"/>
    </location>
</feature>
<dbReference type="FunFam" id="3.40.50.300:FF:000074">
    <property type="entry name" value="Multidrug resistance-associated protein 5 isoform 1"/>
    <property type="match status" value="1"/>
</dbReference>
<feature type="domain" description="RRM" evidence="25">
    <location>
        <begin position="10"/>
        <end position="87"/>
    </location>
</feature>
<dbReference type="CDD" id="cd18595">
    <property type="entry name" value="ABC_6TM_MRP1_2_3_6_D1_like"/>
    <property type="match status" value="1"/>
</dbReference>
<dbReference type="GO" id="GO:0005774">
    <property type="term" value="C:vacuolar membrane"/>
    <property type="evidence" value="ECO:0007669"/>
    <property type="project" value="UniProtKB-SubCell"/>
</dbReference>
<evidence type="ECO:0000256" key="1">
    <source>
        <dbReference type="ARBA" id="ARBA00004128"/>
    </source>
</evidence>
<evidence type="ECO:0000256" key="7">
    <source>
        <dbReference type="ARBA" id="ARBA00022473"/>
    </source>
</evidence>
<dbReference type="SMART" id="SM00382">
    <property type="entry name" value="AAA"/>
    <property type="match status" value="2"/>
</dbReference>
<dbReference type="InterPro" id="IPR027417">
    <property type="entry name" value="P-loop_NTPase"/>
</dbReference>
<keyword evidence="18" id="KW-0508">mRNA splicing</keyword>
<accession>A0AAD4UPE5</accession>
<sequence>MLPAQEEANRTVFVGNLEARVREEILYELFLQAGPLTKVTICKDREGKPKSFGFVCFKHPESVSYAIALLNGIRLYGRPINVQYRFGSSRSCEPANQSFESCVKINSHSYRNEEAMGRSSFSMQFSPINNASLSQEYFLFQKMSLSCVLLFVTPWTAACQGNDSECFTLVVDNYLLYHSRKKIEGRSWKGLIKVDKTTEDSENLKNSEKIVIGKFGNIALSHNVENKQGVLFYTSLESSLTHSSTLAWKIPWTEEAWQMILFCEQRPDFGWSGYGYALALFVVVFLQTLILQQYQRFKMLTSAKIKTAVIGLIYKKALLLSNVSRKQFSTGEIINLMVTDAQQLMDLMTNINLLWSAPFQILMAVSLLWQELGPAVLAGVAVLVFVIPMNALVANRMKTLKKNQRKNKDKQIKLLNEILHGIKILKLYAWEPSYKKKIIEIREKELEVQKSAGYLTVFSMLTLTCIPFLLILRHRESKISAYETKDHAIGFINASFSWDKTGTPVLKDLNIRIPEGALVAVVGQVGSGKSSVLSAILGEMEKLKGVVQRKGSVAYVSQQAWIQNCILQENILFGSVMQKQLYERVLEACVLLPDLEQLPNGDQTEIGEKGVNISGGQKHRVCLARAVYSGADIYLLDDPLSAVDVHVAKQLFENVIGSSGMLRNKTRILVTHNLTLLPQMDLIVVMESGRVAQMGTYQEILSKTKNLTSLLQAFNEQEKGLFVCSGAYVVTRGSLAASRVLHAQLLDNVLHLPLQFFETNPIGQVINRFTKDMFIIDMRFHYYLRTWVNCTLDVIGTVLVIVGALPLFILGVIPLVFLYFTIQRYYMASSRQIRRLAGASRSPVISHFCETLLGVSTIRAFGHEQRFIQQNKEVVNENLVCFYNNVISNRWLSIRLEFLGNLMVFFTAVLTVLAGNSIDSAIVGLSISYALNITQTLNFWVRKACEIEANAVSIERVCEYEDMDKEAPWITSKRPPSQWPNKGVVEFVDYRARYRDDLGLALQDITFQTHGEEKVGIVGRTGAGKSTLSNCLFRIVERSGGKIIIDGIDISTIGLHDLRGKLNIIPQDPVLFSGTLRMNLDPLDKYPDHELWEVLELCHLKEFVQSLPKKLLHEISEGGENLSVGQRQLVCLARALLRKTKILILDEATASIDFETDNLVQTTIRKEFSDCTILTIAHRLHSIIDSDRTMEIKAENDSRLKK</sequence>
<evidence type="ECO:0000256" key="4">
    <source>
        <dbReference type="ARBA" id="ARBA00009726"/>
    </source>
</evidence>
<evidence type="ECO:0000256" key="20">
    <source>
        <dbReference type="ARBA" id="ARBA00059611"/>
    </source>
</evidence>
<dbReference type="InterPro" id="IPR050173">
    <property type="entry name" value="ABC_transporter_C-like"/>
</dbReference>
<evidence type="ECO:0000256" key="12">
    <source>
        <dbReference type="ARBA" id="ARBA00022741"/>
    </source>
</evidence>
<evidence type="ECO:0000256" key="23">
    <source>
        <dbReference type="PROSITE-ProRule" id="PRU00176"/>
    </source>
</evidence>
<evidence type="ECO:0000256" key="3">
    <source>
        <dbReference type="ARBA" id="ARBA00004642"/>
    </source>
</evidence>
<dbReference type="SMART" id="SM00360">
    <property type="entry name" value="RRM"/>
    <property type="match status" value="1"/>
</dbReference>
<dbReference type="InterPro" id="IPR035979">
    <property type="entry name" value="RBD_domain_sf"/>
</dbReference>
<comment type="caution">
    <text evidence="28">The sequence shown here is derived from an EMBL/GenBank/DDBJ whole genome shotgun (WGS) entry which is preliminary data.</text>
</comment>
<feature type="transmembrane region" description="Helical" evidence="24">
    <location>
        <begin position="451"/>
        <end position="472"/>
    </location>
</feature>
<dbReference type="GO" id="GO:0005524">
    <property type="term" value="F:ATP binding"/>
    <property type="evidence" value="ECO:0007669"/>
    <property type="project" value="UniProtKB-KW"/>
</dbReference>
<dbReference type="PANTHER" id="PTHR24223:SF166">
    <property type="entry name" value="MULTIDRUG RESISTANCE-ASSOCIATED PROTEIN 1-LIKE"/>
    <property type="match status" value="1"/>
</dbReference>
<evidence type="ECO:0000256" key="16">
    <source>
        <dbReference type="ARBA" id="ARBA00022989"/>
    </source>
</evidence>
<comment type="function">
    <text evidence="20">Tissue-specific splicing factor with potential implication in the regulation of alternative splicing during neuron and germ cell differentiation. Antagonizes SRSF1-mediated BCL-X splicing. May affect the choice of alternative 5' splice sites by binding to specific sequences in exons and antagonizing the SR protein SRSF1.</text>
</comment>
<evidence type="ECO:0000256" key="11">
    <source>
        <dbReference type="ARBA" id="ARBA00022737"/>
    </source>
</evidence>
<dbReference type="Pfam" id="PF00076">
    <property type="entry name" value="RRM_1"/>
    <property type="match status" value="1"/>
</dbReference>
<dbReference type="FunFam" id="1.20.1560.10:FF:000010">
    <property type="entry name" value="Multidrug resistance-associated ABC transporter"/>
    <property type="match status" value="1"/>
</dbReference>
<keyword evidence="19" id="KW-0539">Nucleus</keyword>
<feature type="transmembrane region" description="Helical" evidence="24">
    <location>
        <begin position="807"/>
        <end position="826"/>
    </location>
</feature>
<dbReference type="InterPro" id="IPR012677">
    <property type="entry name" value="Nucleotide-bd_a/b_plait_sf"/>
</dbReference>
<dbReference type="Gene3D" id="3.40.50.300">
    <property type="entry name" value="P-loop containing nucleotide triphosphate hydrolases"/>
    <property type="match status" value="2"/>
</dbReference>
<evidence type="ECO:0000256" key="17">
    <source>
        <dbReference type="ARBA" id="ARBA00023136"/>
    </source>
</evidence>
<dbReference type="InterPro" id="IPR011527">
    <property type="entry name" value="ABC1_TM_dom"/>
</dbReference>
<reference evidence="28" key="1">
    <citation type="submission" date="2022-03" db="EMBL/GenBank/DDBJ databases">
        <title>Genomic analyses of argali, domestic sheep and their hybrids provide insights into chromosomal evolution, heterosis and genetic basis of agronomic traits.</title>
        <authorList>
            <person name="Li M."/>
        </authorList>
    </citation>
    <scope>NUCLEOTIDE SEQUENCE</scope>
    <source>
        <strain evidence="28">CAU-MHL-2022a</strain>
        <tissue evidence="28">Skin</tissue>
    </source>
</reference>
<comment type="similarity">
    <text evidence="4">Belongs to the ABC transporter superfamily. ABCC family. Conjugate transporter (TC 3.A.1.208) subfamily.</text>
</comment>
<dbReference type="CDD" id="cd03244">
    <property type="entry name" value="ABCC_MRP_domain2"/>
    <property type="match status" value="1"/>
</dbReference>
<dbReference type="FunFam" id="1.20.1560.10:FF:000020">
    <property type="entry name" value="ABC metal ion transporter"/>
    <property type="match status" value="1"/>
</dbReference>
<dbReference type="Pfam" id="PF00005">
    <property type="entry name" value="ABC_tran"/>
    <property type="match status" value="2"/>
</dbReference>
<dbReference type="GO" id="GO:0016887">
    <property type="term" value="F:ATP hydrolysis activity"/>
    <property type="evidence" value="ECO:0007669"/>
    <property type="project" value="InterPro"/>
</dbReference>
<evidence type="ECO:0000256" key="8">
    <source>
        <dbReference type="ARBA" id="ARBA00022554"/>
    </source>
</evidence>
<dbReference type="InterPro" id="IPR036640">
    <property type="entry name" value="ABC1_TM_sf"/>
</dbReference>
<keyword evidence="10 24" id="KW-0812">Transmembrane</keyword>
<dbReference type="Proteomes" id="UP001214576">
    <property type="component" value="Unassembled WGS sequence"/>
</dbReference>
<evidence type="ECO:0000256" key="5">
    <source>
        <dbReference type="ARBA" id="ARBA00011738"/>
    </source>
</evidence>
<protein>
    <recommendedName>
        <fullName evidence="21">Splicing regulator RBM11</fullName>
    </recommendedName>
    <alternativeName>
        <fullName evidence="22">RNA-binding motif protein 11</fullName>
    </alternativeName>
</protein>
<dbReference type="GO" id="GO:0000323">
    <property type="term" value="C:lytic vacuole"/>
    <property type="evidence" value="ECO:0007669"/>
    <property type="project" value="UniProtKB-ARBA"/>
</dbReference>
<keyword evidence="15 23" id="KW-0694">RNA-binding</keyword>
<keyword evidence="7" id="KW-0217">Developmental protein</keyword>
<keyword evidence="14" id="KW-0067">ATP-binding</keyword>
<evidence type="ECO:0000256" key="19">
    <source>
        <dbReference type="ARBA" id="ARBA00023242"/>
    </source>
</evidence>
<name>A0AAD4UPE5_OVIAM</name>
<evidence type="ECO:0000256" key="6">
    <source>
        <dbReference type="ARBA" id="ARBA00022448"/>
    </source>
</evidence>
<dbReference type="GO" id="GO:0016607">
    <property type="term" value="C:nuclear speck"/>
    <property type="evidence" value="ECO:0007669"/>
    <property type="project" value="UniProtKB-SubCell"/>
</dbReference>
<keyword evidence="11" id="KW-0677">Repeat</keyword>
<dbReference type="GO" id="GO:0030154">
    <property type="term" value="P:cell differentiation"/>
    <property type="evidence" value="ECO:0007669"/>
    <property type="project" value="UniProtKB-KW"/>
</dbReference>
<feature type="transmembrane region" description="Helical" evidence="24">
    <location>
        <begin position="271"/>
        <end position="291"/>
    </location>
</feature>
<keyword evidence="12" id="KW-0547">Nucleotide-binding</keyword>
<gene>
    <name evidence="28" type="ORF">MG293_000872</name>
</gene>
<organism evidence="28 29">
    <name type="scientific">Ovis ammon polii</name>
    <dbReference type="NCBI Taxonomy" id="230172"/>
    <lineage>
        <taxon>Eukaryota</taxon>
        <taxon>Metazoa</taxon>
        <taxon>Chordata</taxon>
        <taxon>Craniata</taxon>
        <taxon>Vertebrata</taxon>
        <taxon>Euteleostomi</taxon>
        <taxon>Mammalia</taxon>
        <taxon>Eutheria</taxon>
        <taxon>Laurasiatheria</taxon>
        <taxon>Artiodactyla</taxon>
        <taxon>Ruminantia</taxon>
        <taxon>Pecora</taxon>
        <taxon>Bovidae</taxon>
        <taxon>Caprinae</taxon>
        <taxon>Ovis</taxon>
    </lineage>
</organism>
<evidence type="ECO:0000259" key="25">
    <source>
        <dbReference type="PROSITE" id="PS50102"/>
    </source>
</evidence>
<evidence type="ECO:0000256" key="14">
    <source>
        <dbReference type="ARBA" id="ARBA00022840"/>
    </source>
</evidence>
<dbReference type="PROSITE" id="PS00211">
    <property type="entry name" value="ABC_TRANSPORTER_1"/>
    <property type="match status" value="1"/>
</dbReference>
<dbReference type="InterPro" id="IPR000504">
    <property type="entry name" value="RRM_dom"/>
</dbReference>
<dbReference type="AlphaFoldDB" id="A0AAD4UPE5"/>
<dbReference type="PROSITE" id="PS50893">
    <property type="entry name" value="ABC_TRANSPORTER_2"/>
    <property type="match status" value="2"/>
</dbReference>
<keyword evidence="17 24" id="KW-0472">Membrane</keyword>
<feature type="domain" description="ABC transmembrane type-1" evidence="27">
    <location>
        <begin position="276"/>
        <end position="472"/>
    </location>
</feature>
<proteinExistence type="inferred from homology"/>
<keyword evidence="6" id="KW-0813">Transport</keyword>
<dbReference type="CDD" id="cd03250">
    <property type="entry name" value="ABCC_MRP_domain1"/>
    <property type="match status" value="1"/>
</dbReference>
<dbReference type="GO" id="GO:0140359">
    <property type="term" value="F:ABC-type transporter activity"/>
    <property type="evidence" value="ECO:0007669"/>
    <property type="project" value="InterPro"/>
</dbReference>
<dbReference type="InterPro" id="IPR003439">
    <property type="entry name" value="ABC_transporter-like_ATP-bd"/>
</dbReference>
<dbReference type="FunFam" id="3.30.70.330:FF:000325">
    <property type="entry name" value="splicing regulator RBM11 isoform X1"/>
    <property type="match status" value="1"/>
</dbReference>
<feature type="domain" description="ABC transporter" evidence="26">
    <location>
        <begin position="985"/>
        <end position="1202"/>
    </location>
</feature>
<dbReference type="FunFam" id="3.40.50.300:FF:000997">
    <property type="entry name" value="Multidrug resistance-associated protein 1"/>
    <property type="match status" value="1"/>
</dbReference>
<dbReference type="GO" id="GO:0008380">
    <property type="term" value="P:RNA splicing"/>
    <property type="evidence" value="ECO:0007669"/>
    <property type="project" value="UniProtKB-KW"/>
</dbReference>
<dbReference type="InterPro" id="IPR017871">
    <property type="entry name" value="ABC_transporter-like_CS"/>
</dbReference>
<dbReference type="CDD" id="cd18603">
    <property type="entry name" value="ABC_6TM_MRP1_2_3_6_D2_like"/>
    <property type="match status" value="1"/>
</dbReference>
<dbReference type="CDD" id="cd12593">
    <property type="entry name" value="RRM_RBM11"/>
    <property type="match status" value="1"/>
</dbReference>
<dbReference type="InterPro" id="IPR003593">
    <property type="entry name" value="AAA+_ATPase"/>
</dbReference>
<dbReference type="GO" id="GO:0008266">
    <property type="term" value="F:poly(U) RNA binding"/>
    <property type="evidence" value="ECO:0007669"/>
    <property type="project" value="UniProtKB-ARBA"/>
</dbReference>
<dbReference type="SUPFAM" id="SSF54928">
    <property type="entry name" value="RNA-binding domain, RBD"/>
    <property type="match status" value="1"/>
</dbReference>
<evidence type="ECO:0000256" key="22">
    <source>
        <dbReference type="ARBA" id="ARBA00075690"/>
    </source>
</evidence>
<keyword evidence="16 24" id="KW-1133">Transmembrane helix</keyword>
<evidence type="ECO:0000313" key="28">
    <source>
        <dbReference type="EMBL" id="KAI4548542.1"/>
    </source>
</evidence>
<dbReference type="InterPro" id="IPR034501">
    <property type="entry name" value="RBM11_RRM"/>
</dbReference>
<dbReference type="Gene3D" id="1.20.1560.10">
    <property type="entry name" value="ABC transporter type 1, transmembrane domain"/>
    <property type="match status" value="2"/>
</dbReference>
<evidence type="ECO:0000256" key="9">
    <source>
        <dbReference type="ARBA" id="ARBA00022664"/>
    </source>
</evidence>
<evidence type="ECO:0000256" key="24">
    <source>
        <dbReference type="SAM" id="Phobius"/>
    </source>
</evidence>
<evidence type="ECO:0000256" key="18">
    <source>
        <dbReference type="ARBA" id="ARBA00023187"/>
    </source>
</evidence>
<evidence type="ECO:0000256" key="10">
    <source>
        <dbReference type="ARBA" id="ARBA00022692"/>
    </source>
</evidence>
<evidence type="ECO:0000256" key="13">
    <source>
        <dbReference type="ARBA" id="ARBA00022782"/>
    </source>
</evidence>
<keyword evidence="9" id="KW-0507">mRNA processing</keyword>
<feature type="domain" description="ABC transporter" evidence="26">
    <location>
        <begin position="489"/>
        <end position="713"/>
    </location>
</feature>
<keyword evidence="13" id="KW-0221">Differentiation</keyword>
<dbReference type="SUPFAM" id="SSF90123">
    <property type="entry name" value="ABC transporter transmembrane region"/>
    <property type="match status" value="2"/>
</dbReference>
<dbReference type="Pfam" id="PF00664">
    <property type="entry name" value="ABC_membrane"/>
    <property type="match status" value="2"/>
</dbReference>
<keyword evidence="29" id="KW-1185">Reference proteome</keyword>
<feature type="transmembrane region" description="Helical" evidence="24">
    <location>
        <begin position="351"/>
        <end position="369"/>
    </location>
</feature>
<dbReference type="PROSITE" id="PS50102">
    <property type="entry name" value="RRM"/>
    <property type="match status" value="1"/>
</dbReference>
<comment type="subunit">
    <text evidence="5">Homodimer.</text>
</comment>
<dbReference type="Gene3D" id="3.30.70.330">
    <property type="match status" value="1"/>
</dbReference>
<evidence type="ECO:0000256" key="21">
    <source>
        <dbReference type="ARBA" id="ARBA00069251"/>
    </source>
</evidence>
<dbReference type="GO" id="GO:0006397">
    <property type="term" value="P:mRNA processing"/>
    <property type="evidence" value="ECO:0007669"/>
    <property type="project" value="UniProtKB-KW"/>
</dbReference>